<comment type="caution">
    <text evidence="3">The sequence shown here is derived from an EMBL/GenBank/DDBJ whole genome shotgun (WGS) entry which is preliminary data.</text>
</comment>
<keyword evidence="5" id="KW-1185">Reference proteome</keyword>
<keyword evidence="1" id="KW-0732">Signal</keyword>
<dbReference type="InterPro" id="IPR037682">
    <property type="entry name" value="TonB_C"/>
</dbReference>
<feature type="domain" description="TonB C-terminal" evidence="2">
    <location>
        <begin position="105"/>
        <end position="205"/>
    </location>
</feature>
<evidence type="ECO:0000313" key="4">
    <source>
        <dbReference type="EMBL" id="MBB6185061.1"/>
    </source>
</evidence>
<proteinExistence type="predicted"/>
<evidence type="ECO:0000313" key="6">
    <source>
        <dbReference type="Proteomes" id="UP000560000"/>
    </source>
</evidence>
<dbReference type="Proteomes" id="UP000560000">
    <property type="component" value="Unassembled WGS sequence"/>
</dbReference>
<dbReference type="RefSeq" id="WP_043104201.1">
    <property type="nucleotide sequence ID" value="NZ_JACHET010000001.1"/>
</dbReference>
<feature type="chain" id="PRO_5033713418" description="TonB C-terminal domain-containing protein" evidence="1">
    <location>
        <begin position="21"/>
        <end position="265"/>
    </location>
</feature>
<dbReference type="HOGENOM" id="CLU_1102133_0_0_6"/>
<dbReference type="OrthoDB" id="5950401at2"/>
<sequence length="265" mass="28837">MKKAWFAGVICSLLPVCAMAAQAGASYRYVVGVDVNAQGGVTDVQVPAGVSAPIGKLLDATVRQWHFHPATLNHQAQPSHTYVYLRMDMRKTTDGRGMLLLRYTANGPRLKPGQSMVPEYPANERRQHRSAFLRLTGEVMPDGRLDHVKIQNLVAGERVDGDFRAAVMAMAEKARFESVTIGGTPVATTVKIPVYFALRDARGGSAIAVDHKQWLFLKKLQAERKAQDDAAVAASSMPLDSGQVASVDGPLRPDRILPVKVRLTP</sequence>
<dbReference type="EMBL" id="JACHET010000001">
    <property type="protein sequence ID" value="MBB6185061.1"/>
    <property type="molecule type" value="Genomic_DNA"/>
</dbReference>
<evidence type="ECO:0000313" key="3">
    <source>
        <dbReference type="EMBL" id="KGI76712.1"/>
    </source>
</evidence>
<evidence type="ECO:0000256" key="1">
    <source>
        <dbReference type="SAM" id="SignalP"/>
    </source>
</evidence>
<accession>A0A099CSU7</accession>
<protein>
    <recommendedName>
        <fullName evidence="2">TonB C-terminal domain-containing protein</fullName>
    </recommendedName>
</protein>
<evidence type="ECO:0000313" key="5">
    <source>
        <dbReference type="Proteomes" id="UP000029708"/>
    </source>
</evidence>
<dbReference type="AlphaFoldDB" id="A0A099CSU7"/>
<gene>
    <name evidence="4" type="ORF">HNQ86_002406</name>
    <name evidence="3" type="ORF">LF63_0114215</name>
</gene>
<evidence type="ECO:0000259" key="2">
    <source>
        <dbReference type="PROSITE" id="PS52015"/>
    </source>
</evidence>
<dbReference type="PROSITE" id="PS52015">
    <property type="entry name" value="TONB_CTD"/>
    <property type="match status" value="1"/>
</dbReference>
<dbReference type="STRING" id="1543381.LF63_0114215"/>
<reference evidence="3 5" key="1">
    <citation type="submission" date="2014-09" db="EMBL/GenBank/DDBJ databases">
        <title>Xanthomonadaceae 3.5X direct submission.</title>
        <authorList>
            <person name="Fang T."/>
            <person name="Wang H."/>
        </authorList>
    </citation>
    <scope>NUCLEOTIDE SEQUENCE [LARGE SCALE GENOMIC DNA]</scope>
    <source>
        <strain evidence="3 5">3.5X</strain>
    </source>
</reference>
<dbReference type="EMBL" id="JROI01000016">
    <property type="protein sequence ID" value="KGI76712.1"/>
    <property type="molecule type" value="Genomic_DNA"/>
</dbReference>
<feature type="signal peptide" evidence="1">
    <location>
        <begin position="1"/>
        <end position="20"/>
    </location>
</feature>
<name>A0A099CSU7_9GAMM</name>
<dbReference type="GO" id="GO:0055085">
    <property type="term" value="P:transmembrane transport"/>
    <property type="evidence" value="ECO:0007669"/>
    <property type="project" value="InterPro"/>
</dbReference>
<reference evidence="4 6" key="2">
    <citation type="submission" date="2020-08" db="EMBL/GenBank/DDBJ databases">
        <title>Genomic Encyclopedia of Type Strains, Phase IV (KMG-IV): sequencing the most valuable type-strain genomes for metagenomic binning, comparative biology and taxonomic classification.</title>
        <authorList>
            <person name="Goeker M."/>
        </authorList>
    </citation>
    <scope>NUCLEOTIDE SEQUENCE [LARGE SCALE GENOMIC DNA]</scope>
    <source>
        <strain evidence="4 6">DSM 107085</strain>
    </source>
</reference>
<dbReference type="Pfam" id="PF03544">
    <property type="entry name" value="TonB_C"/>
    <property type="match status" value="1"/>
</dbReference>
<dbReference type="SUPFAM" id="SSF74653">
    <property type="entry name" value="TolA/TonB C-terminal domain"/>
    <property type="match status" value="2"/>
</dbReference>
<dbReference type="Proteomes" id="UP000029708">
    <property type="component" value="Unassembled WGS sequence"/>
</dbReference>
<dbReference type="Gene3D" id="3.30.1150.10">
    <property type="match status" value="2"/>
</dbReference>
<organism evidence="3 5">
    <name type="scientific">Oleiagrimonas soli</name>
    <dbReference type="NCBI Taxonomy" id="1543381"/>
    <lineage>
        <taxon>Bacteria</taxon>
        <taxon>Pseudomonadati</taxon>
        <taxon>Pseudomonadota</taxon>
        <taxon>Gammaproteobacteria</taxon>
        <taxon>Lysobacterales</taxon>
        <taxon>Rhodanobacteraceae</taxon>
        <taxon>Oleiagrimonas</taxon>
    </lineage>
</organism>